<feature type="region of interest" description="Disordered" evidence="1">
    <location>
        <begin position="1"/>
        <end position="56"/>
    </location>
</feature>
<protein>
    <submittedName>
        <fullName evidence="2">Uncharacterized protein</fullName>
    </submittedName>
</protein>
<feature type="compositionally biased region" description="Basic and acidic residues" evidence="1">
    <location>
        <begin position="14"/>
        <end position="26"/>
    </location>
</feature>
<dbReference type="Proteomes" id="UP001501474">
    <property type="component" value="Unassembled WGS sequence"/>
</dbReference>
<sequence length="89" mass="9145">MPALAYLSGATNPADHRACGGARDLRGPGSAPANGSNRDGVRDVPHPRERGGEDGHVPVAAFAAATARGVDFGGRPGMHSPDRRAPYVF</sequence>
<proteinExistence type="predicted"/>
<name>A0ABN3DNF8_9ACTN</name>
<comment type="caution">
    <text evidence="2">The sequence shown here is derived from an EMBL/GenBank/DDBJ whole genome shotgun (WGS) entry which is preliminary data.</text>
</comment>
<gene>
    <name evidence="2" type="ORF">GCM10010104_35440</name>
</gene>
<feature type="compositionally biased region" description="Basic and acidic residues" evidence="1">
    <location>
        <begin position="39"/>
        <end position="56"/>
    </location>
</feature>
<evidence type="ECO:0000313" key="2">
    <source>
        <dbReference type="EMBL" id="GAA2237458.1"/>
    </source>
</evidence>
<feature type="compositionally biased region" description="Basic and acidic residues" evidence="1">
    <location>
        <begin position="80"/>
        <end position="89"/>
    </location>
</feature>
<keyword evidence="3" id="KW-1185">Reference proteome</keyword>
<accession>A0ABN3DNF8</accession>
<dbReference type="EMBL" id="BAAART010000073">
    <property type="protein sequence ID" value="GAA2237458.1"/>
    <property type="molecule type" value="Genomic_DNA"/>
</dbReference>
<evidence type="ECO:0000313" key="3">
    <source>
        <dbReference type="Proteomes" id="UP001501474"/>
    </source>
</evidence>
<feature type="region of interest" description="Disordered" evidence="1">
    <location>
        <begin position="70"/>
        <end position="89"/>
    </location>
</feature>
<evidence type="ECO:0000256" key="1">
    <source>
        <dbReference type="SAM" id="MobiDB-lite"/>
    </source>
</evidence>
<reference evidence="2 3" key="1">
    <citation type="journal article" date="2019" name="Int. J. Syst. Evol. Microbiol.">
        <title>The Global Catalogue of Microorganisms (GCM) 10K type strain sequencing project: providing services to taxonomists for standard genome sequencing and annotation.</title>
        <authorList>
            <consortium name="The Broad Institute Genomics Platform"/>
            <consortium name="The Broad Institute Genome Sequencing Center for Infectious Disease"/>
            <person name="Wu L."/>
            <person name="Ma J."/>
        </authorList>
    </citation>
    <scope>NUCLEOTIDE SEQUENCE [LARGE SCALE GENOMIC DNA]</scope>
    <source>
        <strain evidence="2 3">JCM 3053</strain>
    </source>
</reference>
<organism evidence="2 3">
    <name type="scientific">Streptomyces indiaensis</name>
    <dbReference type="NCBI Taxonomy" id="284033"/>
    <lineage>
        <taxon>Bacteria</taxon>
        <taxon>Bacillati</taxon>
        <taxon>Actinomycetota</taxon>
        <taxon>Actinomycetes</taxon>
        <taxon>Kitasatosporales</taxon>
        <taxon>Streptomycetaceae</taxon>
        <taxon>Streptomyces</taxon>
    </lineage>
</organism>